<evidence type="ECO:0000313" key="2">
    <source>
        <dbReference type="Proteomes" id="UP000003803"/>
    </source>
</evidence>
<keyword evidence="2" id="KW-1185">Reference proteome</keyword>
<accession>B0PE60</accession>
<comment type="caution">
    <text evidence="1">The sequence shown here is derived from an EMBL/GenBank/DDBJ whole genome shotgun (WGS) entry which is preliminary data.</text>
</comment>
<reference evidence="1" key="2">
    <citation type="submission" date="2013-09" db="EMBL/GenBank/DDBJ databases">
        <title>Draft genome sequence of Anaerotruncus colihominis(DSM 17241).</title>
        <authorList>
            <person name="Sudarsanam P."/>
            <person name="Ley R."/>
            <person name="Guruge J."/>
            <person name="Turnbaugh P.J."/>
            <person name="Mahowald M."/>
            <person name="Liep D."/>
            <person name="Gordon J."/>
        </authorList>
    </citation>
    <scope>NUCLEOTIDE SEQUENCE</scope>
    <source>
        <strain evidence="1">DSM 17241</strain>
    </source>
</reference>
<name>B0PE60_9FIRM</name>
<reference evidence="1" key="1">
    <citation type="submission" date="2007-11" db="EMBL/GenBank/DDBJ databases">
        <authorList>
            <person name="Fulton L."/>
            <person name="Clifton S."/>
            <person name="Fulton B."/>
            <person name="Xu J."/>
            <person name="Minx P."/>
            <person name="Pepin K.H."/>
            <person name="Johnson M."/>
            <person name="Thiruvilangam P."/>
            <person name="Bhonagiri V."/>
            <person name="Nash W.E."/>
            <person name="Mardis E.R."/>
            <person name="Wilson R.K."/>
        </authorList>
    </citation>
    <scope>NUCLEOTIDE SEQUENCE [LARGE SCALE GENOMIC DNA]</scope>
    <source>
        <strain evidence="1">DSM 17241</strain>
    </source>
</reference>
<evidence type="ECO:0000313" key="1">
    <source>
        <dbReference type="EMBL" id="EDS10249.1"/>
    </source>
</evidence>
<sequence length="217" mass="24041">MVKRPSLIFILFGGNVMNCKCKKVMVVIPGSVDLYRCDVWQEIFDKMPVIKEISLDTEVQAVVQIGSDDVVCICGKVGTELICQRKGEEPQNFSPRWLMGTEKGETNWKKVYIGGFNSIREMFDIIDEAVECKRPFIAEAGEVQYVLPLMGSIHNIVEAVQKMDIFEPSKLDIMWSKAKAVVKSDSMAFVIAGAHMVGGVKEPFGLIVGSGLGTKMV</sequence>
<dbReference type="EMBL" id="ABGD02000024">
    <property type="protein sequence ID" value="EDS10249.1"/>
    <property type="molecule type" value="Genomic_DNA"/>
</dbReference>
<gene>
    <name evidence="1" type="ORF">ANACOL_02845</name>
</gene>
<dbReference type="HOGENOM" id="CLU_1270108_0_0_9"/>
<proteinExistence type="predicted"/>
<dbReference type="Proteomes" id="UP000003803">
    <property type="component" value="Unassembled WGS sequence"/>
</dbReference>
<organism evidence="1 2">
    <name type="scientific">Anaerotruncus colihominis DSM 17241</name>
    <dbReference type="NCBI Taxonomy" id="445972"/>
    <lineage>
        <taxon>Bacteria</taxon>
        <taxon>Bacillati</taxon>
        <taxon>Bacillota</taxon>
        <taxon>Clostridia</taxon>
        <taxon>Eubacteriales</taxon>
        <taxon>Oscillospiraceae</taxon>
        <taxon>Anaerotruncus</taxon>
    </lineage>
</organism>
<dbReference type="AlphaFoldDB" id="B0PE60"/>
<protein>
    <submittedName>
        <fullName evidence="1">Uncharacterized protein</fullName>
    </submittedName>
</protein>